<protein>
    <submittedName>
        <fullName evidence="7">Glycosyl hydrolase family 2</fullName>
    </submittedName>
</protein>
<dbReference type="InterPro" id="IPR006104">
    <property type="entry name" value="Glyco_hydro_2_N"/>
</dbReference>
<dbReference type="GO" id="GO:0005975">
    <property type="term" value="P:carbohydrate metabolic process"/>
    <property type="evidence" value="ECO:0007669"/>
    <property type="project" value="InterPro"/>
</dbReference>
<feature type="domain" description="Glycoside hydrolase family 2 immunoglobulin-like beta-sandwich" evidence="4">
    <location>
        <begin position="158"/>
        <end position="254"/>
    </location>
</feature>
<comment type="caution">
    <text evidence="7">The sequence shown here is derived from an EMBL/GenBank/DDBJ whole genome shotgun (WGS) entry which is preliminary data.</text>
</comment>
<dbReference type="Pfam" id="PF02836">
    <property type="entry name" value="Glyco_hydro_2_C"/>
    <property type="match status" value="1"/>
</dbReference>
<dbReference type="GO" id="GO:0004553">
    <property type="term" value="F:hydrolase activity, hydrolyzing O-glycosyl compounds"/>
    <property type="evidence" value="ECO:0007669"/>
    <property type="project" value="InterPro"/>
</dbReference>
<dbReference type="PANTHER" id="PTHR42732">
    <property type="entry name" value="BETA-GALACTOSIDASE"/>
    <property type="match status" value="1"/>
</dbReference>
<evidence type="ECO:0000313" key="7">
    <source>
        <dbReference type="EMBL" id="TCN21138.1"/>
    </source>
</evidence>
<dbReference type="InterPro" id="IPR006101">
    <property type="entry name" value="Glyco_hydro_2"/>
</dbReference>
<dbReference type="SUPFAM" id="SSF49303">
    <property type="entry name" value="beta-Galactosidase/glucuronidase domain"/>
    <property type="match status" value="1"/>
</dbReference>
<dbReference type="InterPro" id="IPR006102">
    <property type="entry name" value="Ig-like_GH2"/>
</dbReference>
<evidence type="ECO:0000313" key="8">
    <source>
        <dbReference type="Proteomes" id="UP000295689"/>
    </source>
</evidence>
<evidence type="ECO:0000256" key="2">
    <source>
        <dbReference type="ARBA" id="ARBA00022801"/>
    </source>
</evidence>
<evidence type="ECO:0000259" key="5">
    <source>
        <dbReference type="Pfam" id="PF02836"/>
    </source>
</evidence>
<feature type="domain" description="Glycoside hydrolase family 2 catalytic" evidence="5">
    <location>
        <begin position="258"/>
        <end position="481"/>
    </location>
</feature>
<proteinExistence type="inferred from homology"/>
<dbReference type="SUPFAM" id="SSF49785">
    <property type="entry name" value="Galactose-binding domain-like"/>
    <property type="match status" value="1"/>
</dbReference>
<keyword evidence="2 7" id="KW-0378">Hydrolase</keyword>
<sequence>MRKTLSLDGVWTFRPDKKDEGEWRDWHVEGVPGGYEVKVPHIWQRDGEELVTYNGAAWYEKRFPFKETEGRIFLQFQAVDYHTKVWLNGQYIGEHEGGFTPFEFDISKVLLQDEENVLTVRVFDPEDNAEIPIGKQGSWYTRVSGIWQSVGIERRPDTFIESVKVIPDPDKEQLKVKLKVNGKLSRNAEALFTVCNHLSTDLAVISQKEFLTSNDIEYILNIPNPVLWELENPHLYDLEVAIGEDSMTCTFGMRKISFEDGRITLNNKPVYIRGALDQAFYPDTIYVAPSDEYIQKEIRLAKQMGFNMLRKHIKVEIPRYLYWADRMGILIWAEPPNYVKFTPQATKRFTDELTAMIKRDFNHPSIIIWSIYNEEWGLEWDLANDPVKQKHVEEMYDSIKMLDPTRLICDNSGWTHVKTDINDHHRYFVCPDQLISWKKDLDEFVIGDPDKNFVDGYESKGEPIIVSEFGVWGLPSVEKLKEHYEGVPWWFINQGEESHQEDYKKPTTYLENFTKYQLDETFGSFENLAVASQNRMFRAVKSVIEEMRKRPSIAGYVVTEFTDIEWETNGWLDYLRNPKEGFERLIDFNGPITVLIDKMANNVWSGEMVDLDIIVCNDHLRPFEGAVEWSITGTQLSGSIPVNSSGEAITRLNDPISFQVPEVTLPGFHQLELLLKTTGGQTLATNKEEMTITPRIKRSKGEISVYALNKQILTELDLNGYETIDYLDENLTVITDTLDEEILNFVHKGGKVVFLAEEGDRIENKGHYTFRELPEGESWPRASSFNFVNPNHFPGIPLHPEMGWEVDLLIPDYVVPFSDYKKPGSRRSINMFGSPGIARSSRVISGYFQGWVGQVGGSLIVQRCGKGTITLTTWKLKENYGTHPIATQVLDRLISMETKDLFIKETTATV</sequence>
<dbReference type="InterPro" id="IPR036156">
    <property type="entry name" value="Beta-gal/glucu_dom_sf"/>
</dbReference>
<evidence type="ECO:0000259" key="4">
    <source>
        <dbReference type="Pfam" id="PF00703"/>
    </source>
</evidence>
<dbReference type="SUPFAM" id="SSF51445">
    <property type="entry name" value="(Trans)glycosidases"/>
    <property type="match status" value="1"/>
</dbReference>
<dbReference type="PRINTS" id="PR00132">
    <property type="entry name" value="GLHYDRLASE2"/>
</dbReference>
<dbReference type="Gene3D" id="2.60.40.10">
    <property type="entry name" value="Immunoglobulins"/>
    <property type="match status" value="1"/>
</dbReference>
<dbReference type="RefSeq" id="WP_132010794.1">
    <property type="nucleotide sequence ID" value="NZ_JABUHM010000010.1"/>
</dbReference>
<keyword evidence="8" id="KW-1185">Reference proteome</keyword>
<dbReference type="AlphaFoldDB" id="A0A4R2B3E9"/>
<dbReference type="InterPro" id="IPR013783">
    <property type="entry name" value="Ig-like_fold"/>
</dbReference>
<dbReference type="EMBL" id="SLVV01000013">
    <property type="protein sequence ID" value="TCN21138.1"/>
    <property type="molecule type" value="Genomic_DNA"/>
</dbReference>
<comment type="similarity">
    <text evidence="1">Belongs to the glycosyl hydrolase 2 family.</text>
</comment>
<name>A0A4R2B3E9_9BACI</name>
<keyword evidence="3" id="KW-0326">Glycosidase</keyword>
<dbReference type="InterPro" id="IPR006103">
    <property type="entry name" value="Glyco_hydro_2_cat"/>
</dbReference>
<dbReference type="Gene3D" id="3.20.20.80">
    <property type="entry name" value="Glycosidases"/>
    <property type="match status" value="1"/>
</dbReference>
<dbReference type="InterPro" id="IPR051913">
    <property type="entry name" value="GH2_Domain-Containing"/>
</dbReference>
<dbReference type="PANTHER" id="PTHR42732:SF3">
    <property type="entry name" value="HYDROLASE"/>
    <property type="match status" value="1"/>
</dbReference>
<evidence type="ECO:0000259" key="6">
    <source>
        <dbReference type="Pfam" id="PF02837"/>
    </source>
</evidence>
<dbReference type="Proteomes" id="UP000295689">
    <property type="component" value="Unassembled WGS sequence"/>
</dbReference>
<dbReference type="InterPro" id="IPR017853">
    <property type="entry name" value="GH"/>
</dbReference>
<dbReference type="InterPro" id="IPR008979">
    <property type="entry name" value="Galactose-bd-like_sf"/>
</dbReference>
<dbReference type="Pfam" id="PF02837">
    <property type="entry name" value="Glyco_hydro_2_N"/>
    <property type="match status" value="1"/>
</dbReference>
<reference evidence="7 8" key="1">
    <citation type="journal article" date="2015" name="Stand. Genomic Sci.">
        <title>Genomic Encyclopedia of Bacterial and Archaeal Type Strains, Phase III: the genomes of soil and plant-associated and newly described type strains.</title>
        <authorList>
            <person name="Whitman W.B."/>
            <person name="Woyke T."/>
            <person name="Klenk H.P."/>
            <person name="Zhou Y."/>
            <person name="Lilburn T.G."/>
            <person name="Beck B.J."/>
            <person name="De Vos P."/>
            <person name="Vandamme P."/>
            <person name="Eisen J.A."/>
            <person name="Garrity G."/>
            <person name="Hugenholtz P."/>
            <person name="Kyrpides N.C."/>
        </authorList>
    </citation>
    <scope>NUCLEOTIDE SEQUENCE [LARGE SCALE GENOMIC DNA]</scope>
    <source>
        <strain evidence="7 8">CV53</strain>
    </source>
</reference>
<dbReference type="Gene3D" id="2.60.120.260">
    <property type="entry name" value="Galactose-binding domain-like"/>
    <property type="match status" value="1"/>
</dbReference>
<organism evidence="7 8">
    <name type="scientific">Mesobacillus foraminis</name>
    <dbReference type="NCBI Taxonomy" id="279826"/>
    <lineage>
        <taxon>Bacteria</taxon>
        <taxon>Bacillati</taxon>
        <taxon>Bacillota</taxon>
        <taxon>Bacilli</taxon>
        <taxon>Bacillales</taxon>
        <taxon>Bacillaceae</taxon>
        <taxon>Mesobacillus</taxon>
    </lineage>
</organism>
<gene>
    <name evidence="7" type="ORF">EV146_11362</name>
</gene>
<feature type="domain" description="Glycosyl hydrolases family 2 sugar binding" evidence="6">
    <location>
        <begin position="6"/>
        <end position="156"/>
    </location>
</feature>
<evidence type="ECO:0000256" key="1">
    <source>
        <dbReference type="ARBA" id="ARBA00007401"/>
    </source>
</evidence>
<accession>A0A4R2B3E9</accession>
<evidence type="ECO:0000256" key="3">
    <source>
        <dbReference type="ARBA" id="ARBA00023295"/>
    </source>
</evidence>
<dbReference type="Pfam" id="PF00703">
    <property type="entry name" value="Glyco_hydro_2"/>
    <property type="match status" value="1"/>
</dbReference>